<name>A0A0C9U1B2_PAXIN</name>
<protein>
    <submittedName>
        <fullName evidence="1">Uncharacterized protein</fullName>
    </submittedName>
</protein>
<reference evidence="2" key="2">
    <citation type="submission" date="2015-01" db="EMBL/GenBank/DDBJ databases">
        <title>Evolutionary Origins and Diversification of the Mycorrhizal Mutualists.</title>
        <authorList>
            <consortium name="DOE Joint Genome Institute"/>
            <consortium name="Mycorrhizal Genomics Consortium"/>
            <person name="Kohler A."/>
            <person name="Kuo A."/>
            <person name="Nagy L.G."/>
            <person name="Floudas D."/>
            <person name="Copeland A."/>
            <person name="Barry K.W."/>
            <person name="Cichocki N."/>
            <person name="Veneault-Fourrey C."/>
            <person name="LaButti K."/>
            <person name="Lindquist E.A."/>
            <person name="Lipzen A."/>
            <person name="Lundell T."/>
            <person name="Morin E."/>
            <person name="Murat C."/>
            <person name="Riley R."/>
            <person name="Ohm R."/>
            <person name="Sun H."/>
            <person name="Tunlid A."/>
            <person name="Henrissat B."/>
            <person name="Grigoriev I.V."/>
            <person name="Hibbett D.S."/>
            <person name="Martin F."/>
        </authorList>
    </citation>
    <scope>NUCLEOTIDE SEQUENCE [LARGE SCALE GENOMIC DNA]</scope>
    <source>
        <strain evidence="2">ATCC 200175</strain>
    </source>
</reference>
<feature type="non-terminal residue" evidence="1">
    <location>
        <position position="75"/>
    </location>
</feature>
<accession>A0A0C9U1B2</accession>
<sequence>GKPPQQDPCKLVLEFGHHVYPGAHFAQVSLFLDIASILAIFDISKSVDVQGREVGPVIECSGGVTNHLLPIPCWI</sequence>
<dbReference type="AlphaFoldDB" id="A0A0C9U1B2"/>
<dbReference type="Proteomes" id="UP000053647">
    <property type="component" value="Unassembled WGS sequence"/>
</dbReference>
<proteinExistence type="predicted"/>
<feature type="non-terminal residue" evidence="1">
    <location>
        <position position="1"/>
    </location>
</feature>
<gene>
    <name evidence="1" type="ORF">PAXINDRAFT_49421</name>
</gene>
<dbReference type="EMBL" id="KN819354">
    <property type="protein sequence ID" value="KIJ13236.1"/>
    <property type="molecule type" value="Genomic_DNA"/>
</dbReference>
<keyword evidence="2" id="KW-1185">Reference proteome</keyword>
<dbReference type="HOGENOM" id="CLU_2677811_0_0_1"/>
<reference evidence="1 2" key="1">
    <citation type="submission" date="2014-06" db="EMBL/GenBank/DDBJ databases">
        <authorList>
            <consortium name="DOE Joint Genome Institute"/>
            <person name="Kuo A."/>
            <person name="Kohler A."/>
            <person name="Nagy L.G."/>
            <person name="Floudas D."/>
            <person name="Copeland A."/>
            <person name="Barry K.W."/>
            <person name="Cichocki N."/>
            <person name="Veneault-Fourrey C."/>
            <person name="LaButti K."/>
            <person name="Lindquist E.A."/>
            <person name="Lipzen A."/>
            <person name="Lundell T."/>
            <person name="Morin E."/>
            <person name="Murat C."/>
            <person name="Sun H."/>
            <person name="Tunlid A."/>
            <person name="Henrissat B."/>
            <person name="Grigoriev I.V."/>
            <person name="Hibbett D.S."/>
            <person name="Martin F."/>
            <person name="Nordberg H.P."/>
            <person name="Cantor M.N."/>
            <person name="Hua S.X."/>
        </authorList>
    </citation>
    <scope>NUCLEOTIDE SEQUENCE [LARGE SCALE GENOMIC DNA]</scope>
    <source>
        <strain evidence="1 2">ATCC 200175</strain>
    </source>
</reference>
<dbReference type="OrthoDB" id="2685000at2759"/>
<organism evidence="1 2">
    <name type="scientific">Paxillus involutus ATCC 200175</name>
    <dbReference type="NCBI Taxonomy" id="664439"/>
    <lineage>
        <taxon>Eukaryota</taxon>
        <taxon>Fungi</taxon>
        <taxon>Dikarya</taxon>
        <taxon>Basidiomycota</taxon>
        <taxon>Agaricomycotina</taxon>
        <taxon>Agaricomycetes</taxon>
        <taxon>Agaricomycetidae</taxon>
        <taxon>Boletales</taxon>
        <taxon>Paxilineae</taxon>
        <taxon>Paxillaceae</taxon>
        <taxon>Paxillus</taxon>
    </lineage>
</organism>
<evidence type="ECO:0000313" key="1">
    <source>
        <dbReference type="EMBL" id="KIJ13236.1"/>
    </source>
</evidence>
<evidence type="ECO:0000313" key="2">
    <source>
        <dbReference type="Proteomes" id="UP000053647"/>
    </source>
</evidence>